<evidence type="ECO:0000256" key="3">
    <source>
        <dbReference type="ARBA" id="ARBA00022692"/>
    </source>
</evidence>
<comment type="subcellular location">
    <subcellularLocation>
        <location evidence="1">Membrane</location>
        <topology evidence="1">Single-pass membrane protein</topology>
    </subcellularLocation>
</comment>
<evidence type="ECO:0000256" key="5">
    <source>
        <dbReference type="ARBA" id="ARBA00022737"/>
    </source>
</evidence>
<dbReference type="InterPro" id="IPR003598">
    <property type="entry name" value="Ig_sub2"/>
</dbReference>
<dbReference type="PANTHER" id="PTHR23277:SF11">
    <property type="entry name" value="NECTIN-4"/>
    <property type="match status" value="1"/>
</dbReference>
<evidence type="ECO:0000313" key="15">
    <source>
        <dbReference type="Ensembl" id="ENSKMAP00000005678.1"/>
    </source>
</evidence>
<dbReference type="Pfam" id="PF07679">
    <property type="entry name" value="I-set"/>
    <property type="match status" value="1"/>
</dbReference>
<evidence type="ECO:0000256" key="4">
    <source>
        <dbReference type="ARBA" id="ARBA00022729"/>
    </source>
</evidence>
<evidence type="ECO:0000256" key="10">
    <source>
        <dbReference type="ARBA" id="ARBA00023180"/>
    </source>
</evidence>
<dbReference type="InterPro" id="IPR013162">
    <property type="entry name" value="CD80_C2-set"/>
</dbReference>
<keyword evidence="7 12" id="KW-1133">Transmembrane helix</keyword>
<dbReference type="AlphaFoldDB" id="A0A3Q2ZPE0"/>
<feature type="domain" description="Ig-like" evidence="14">
    <location>
        <begin position="239"/>
        <end position="324"/>
    </location>
</feature>
<feature type="domain" description="Ig-like" evidence="14">
    <location>
        <begin position="34"/>
        <end position="142"/>
    </location>
</feature>
<evidence type="ECO:0000259" key="14">
    <source>
        <dbReference type="PROSITE" id="PS50835"/>
    </source>
</evidence>
<evidence type="ECO:0000256" key="1">
    <source>
        <dbReference type="ARBA" id="ARBA00004167"/>
    </source>
</evidence>
<feature type="region of interest" description="Disordered" evidence="11">
    <location>
        <begin position="445"/>
        <end position="466"/>
    </location>
</feature>
<accession>A0A3Q2ZPE0</accession>
<evidence type="ECO:0000256" key="8">
    <source>
        <dbReference type="ARBA" id="ARBA00023136"/>
    </source>
</evidence>
<dbReference type="SUPFAM" id="SSF48726">
    <property type="entry name" value="Immunoglobulin"/>
    <property type="match status" value="3"/>
</dbReference>
<dbReference type="InterPro" id="IPR007110">
    <property type="entry name" value="Ig-like_dom"/>
</dbReference>
<dbReference type="GeneID" id="108239407"/>
<dbReference type="GO" id="GO:0007156">
    <property type="term" value="P:homophilic cell adhesion via plasma membrane adhesion molecules"/>
    <property type="evidence" value="ECO:0007669"/>
    <property type="project" value="TreeGrafter"/>
</dbReference>
<feature type="compositionally biased region" description="Basic and acidic residues" evidence="11">
    <location>
        <begin position="560"/>
        <end position="571"/>
    </location>
</feature>
<dbReference type="Pfam" id="PF08205">
    <property type="entry name" value="C2-set_2"/>
    <property type="match status" value="1"/>
</dbReference>
<reference evidence="15" key="1">
    <citation type="submission" date="2025-08" db="UniProtKB">
        <authorList>
            <consortium name="Ensembl"/>
        </authorList>
    </citation>
    <scope>IDENTIFICATION</scope>
</reference>
<dbReference type="GO" id="GO:0016020">
    <property type="term" value="C:membrane"/>
    <property type="evidence" value="ECO:0007669"/>
    <property type="project" value="UniProtKB-SubCell"/>
</dbReference>
<dbReference type="RefSeq" id="XP_017277590.1">
    <property type="nucleotide sequence ID" value="XM_017422101.3"/>
</dbReference>
<dbReference type="GeneTree" id="ENSGT00940000157535"/>
<evidence type="ECO:0000256" key="13">
    <source>
        <dbReference type="SAM" id="SignalP"/>
    </source>
</evidence>
<keyword evidence="10" id="KW-0325">Glycoprotein</keyword>
<dbReference type="InterPro" id="IPR003599">
    <property type="entry name" value="Ig_sub"/>
</dbReference>
<sequence>MTSLLDSLSLCLCVLLIRVTAVQGQTQAETVYQPLNVALRAVEDQETTLPCRHELKEGEVVVQVTWFKVTSDGSRDQIITAHFTDGQTTFGSWAHRVKFESDKPTVDSSLVIFSTQVSDEGGYLCRVNIFPTGTFDNEISLVVWTNPIFSVDSLVVVEGEPYKQVASCRAVGRPPPKLSWDTELKGQVVNRSSENGAVSTQFSLHPLRGFNGKKLDCLMWHPLLPAPRRIQNQLVVHFPPHAEVSGYKEDWTVGMENAALMCVIKGNPKPAVTWTRVGGALPKGTRVTDNKLVFIRPLNLSDADTYECVAKNTVGEAKASVKVTLGEPDPEPKHDNMKMIYVGGGAAVLFLLMIIIIITLTCHYKRKKAALKNELTKKTNECSLYRQASIRGMNSVNIERDVTEENIPLRVEGTLRTSLSSLGELALCRDSRSTISCGRERGGMYDSLGRPSLHNNSRRGRLLDRDEENRLRVETYVKNSNMSLESRYHPPLTPSTFPAVHQTESLRHMNGNAVMPADEGSRSGSVTKNYQPPPMSCTYPPVTDDEDEVDEGLGGPASQEHPDDQDSEHSSSTDISKLRKSPIINPHNGLIHKAHIV</sequence>
<dbReference type="OrthoDB" id="8872282at2759"/>
<dbReference type="InterPro" id="IPR051427">
    <property type="entry name" value="Nectin/Nectin-like"/>
</dbReference>
<feature type="signal peptide" evidence="13">
    <location>
        <begin position="1"/>
        <end position="24"/>
    </location>
</feature>
<keyword evidence="5" id="KW-0677">Repeat</keyword>
<dbReference type="InterPro" id="IPR036179">
    <property type="entry name" value="Ig-like_dom_sf"/>
</dbReference>
<keyword evidence="9" id="KW-1015">Disulfide bond</keyword>
<keyword evidence="8 12" id="KW-0472">Membrane</keyword>
<feature type="transmembrane region" description="Helical" evidence="12">
    <location>
        <begin position="339"/>
        <end position="362"/>
    </location>
</feature>
<keyword evidence="4 13" id="KW-0732">Signal</keyword>
<evidence type="ECO:0000256" key="9">
    <source>
        <dbReference type="ARBA" id="ARBA00023157"/>
    </source>
</evidence>
<dbReference type="InterPro" id="IPR013098">
    <property type="entry name" value="Ig_I-set"/>
</dbReference>
<dbReference type="SMART" id="SM00409">
    <property type="entry name" value="IG"/>
    <property type="match status" value="2"/>
</dbReference>
<dbReference type="OMA" id="FTWIRKD"/>
<dbReference type="Proteomes" id="UP000264800">
    <property type="component" value="Unplaced"/>
</dbReference>
<dbReference type="Ensembl" id="ENSKMAT00000005778.1">
    <property type="protein sequence ID" value="ENSKMAP00000005678.1"/>
    <property type="gene ID" value="ENSKMAG00000004321.1"/>
</dbReference>
<dbReference type="InterPro" id="IPR013106">
    <property type="entry name" value="Ig_V-set"/>
</dbReference>
<feature type="chain" id="PRO_5018682041" evidence="13">
    <location>
        <begin position="25"/>
        <end position="597"/>
    </location>
</feature>
<evidence type="ECO:0000256" key="2">
    <source>
        <dbReference type="ARBA" id="ARBA00007810"/>
    </source>
</evidence>
<proteinExistence type="inferred from homology"/>
<dbReference type="PROSITE" id="PS50835">
    <property type="entry name" value="IG_LIKE"/>
    <property type="match status" value="2"/>
</dbReference>
<evidence type="ECO:0000313" key="16">
    <source>
        <dbReference type="Proteomes" id="UP000264800"/>
    </source>
</evidence>
<dbReference type="Pfam" id="PF07686">
    <property type="entry name" value="V-set"/>
    <property type="match status" value="1"/>
</dbReference>
<dbReference type="GO" id="GO:0007157">
    <property type="term" value="P:heterophilic cell-cell adhesion via plasma membrane cell adhesion molecules"/>
    <property type="evidence" value="ECO:0007669"/>
    <property type="project" value="TreeGrafter"/>
</dbReference>
<dbReference type="PANTHER" id="PTHR23277">
    <property type="entry name" value="NECTIN-RELATED"/>
    <property type="match status" value="1"/>
</dbReference>
<keyword evidence="16" id="KW-1185">Reference proteome</keyword>
<comment type="similarity">
    <text evidence="2">Belongs to the nectin family.</text>
</comment>
<dbReference type="CTD" id="560512"/>
<feature type="region of interest" description="Disordered" evidence="11">
    <location>
        <begin position="512"/>
        <end position="597"/>
    </location>
</feature>
<keyword evidence="3 12" id="KW-0812">Transmembrane</keyword>
<organism evidence="15 16">
    <name type="scientific">Kryptolebias marmoratus</name>
    <name type="common">Mangrove killifish</name>
    <name type="synonym">Rivulus marmoratus</name>
    <dbReference type="NCBI Taxonomy" id="37003"/>
    <lineage>
        <taxon>Eukaryota</taxon>
        <taxon>Metazoa</taxon>
        <taxon>Chordata</taxon>
        <taxon>Craniata</taxon>
        <taxon>Vertebrata</taxon>
        <taxon>Euteleostomi</taxon>
        <taxon>Actinopterygii</taxon>
        <taxon>Neopterygii</taxon>
        <taxon>Teleostei</taxon>
        <taxon>Neoteleostei</taxon>
        <taxon>Acanthomorphata</taxon>
        <taxon>Ovalentaria</taxon>
        <taxon>Atherinomorphae</taxon>
        <taxon>Cyprinodontiformes</taxon>
        <taxon>Rivulidae</taxon>
        <taxon>Kryptolebias</taxon>
    </lineage>
</organism>
<name>A0A3Q2ZPE0_KRYMA</name>
<evidence type="ECO:0000256" key="12">
    <source>
        <dbReference type="SAM" id="Phobius"/>
    </source>
</evidence>
<keyword evidence="6" id="KW-0130">Cell adhesion</keyword>
<dbReference type="Gene3D" id="2.60.40.10">
    <property type="entry name" value="Immunoglobulins"/>
    <property type="match status" value="3"/>
</dbReference>
<protein>
    <submittedName>
        <fullName evidence="15">Nectin-4</fullName>
    </submittedName>
</protein>
<reference evidence="15" key="2">
    <citation type="submission" date="2025-09" db="UniProtKB">
        <authorList>
            <consortium name="Ensembl"/>
        </authorList>
    </citation>
    <scope>IDENTIFICATION</scope>
</reference>
<evidence type="ECO:0000256" key="6">
    <source>
        <dbReference type="ARBA" id="ARBA00022889"/>
    </source>
</evidence>
<dbReference type="GO" id="GO:0005912">
    <property type="term" value="C:adherens junction"/>
    <property type="evidence" value="ECO:0007669"/>
    <property type="project" value="TreeGrafter"/>
</dbReference>
<evidence type="ECO:0000256" key="7">
    <source>
        <dbReference type="ARBA" id="ARBA00022989"/>
    </source>
</evidence>
<dbReference type="SMART" id="SM00408">
    <property type="entry name" value="IGc2"/>
    <property type="match status" value="2"/>
</dbReference>
<dbReference type="InterPro" id="IPR013783">
    <property type="entry name" value="Ig-like_fold"/>
</dbReference>
<dbReference type="STRING" id="37003.ENSKMAP00000005678"/>
<evidence type="ECO:0000256" key="11">
    <source>
        <dbReference type="SAM" id="MobiDB-lite"/>
    </source>
</evidence>